<gene>
    <name evidence="9" type="ORF">BACT_0660</name>
</gene>
<comment type="caution">
    <text evidence="9">The sequence shown here is derived from an EMBL/GenBank/DDBJ whole genome shotgun (WGS) entry which is preliminary data.</text>
</comment>
<dbReference type="Gene3D" id="3.40.50.300">
    <property type="entry name" value="P-loop containing nucleotide triphosphate hydrolases"/>
    <property type="match status" value="1"/>
</dbReference>
<dbReference type="OrthoDB" id="8478864at2"/>
<dbReference type="PATRIC" id="fig|1437605.7.peg.394"/>
<evidence type="ECO:0000259" key="8">
    <source>
        <dbReference type="Pfam" id="PF21694"/>
    </source>
</evidence>
<evidence type="ECO:0000256" key="2">
    <source>
        <dbReference type="ARBA" id="ARBA00022679"/>
    </source>
</evidence>
<feature type="domain" description="DNA polymerase III delta subunit-like C-terminal" evidence="8">
    <location>
        <begin position="207"/>
        <end position="314"/>
    </location>
</feature>
<dbReference type="PANTHER" id="PTHR34388">
    <property type="entry name" value="DNA POLYMERASE III SUBUNIT DELTA"/>
    <property type="match status" value="1"/>
</dbReference>
<dbReference type="InterPro" id="IPR005790">
    <property type="entry name" value="DNA_polIII_delta"/>
</dbReference>
<dbReference type="EC" id="2.7.7.7" evidence="1"/>
<dbReference type="STRING" id="1437605.AB656_01920"/>
<keyword evidence="2" id="KW-0808">Transferase</keyword>
<organism evidence="9 10">
    <name type="scientific">Bifidobacterium actinocoloniiforme DSM 22766</name>
    <dbReference type="NCBI Taxonomy" id="1437605"/>
    <lineage>
        <taxon>Bacteria</taxon>
        <taxon>Bacillati</taxon>
        <taxon>Actinomycetota</taxon>
        <taxon>Actinomycetes</taxon>
        <taxon>Bifidobacteriales</taxon>
        <taxon>Bifidobacteriaceae</taxon>
        <taxon>Bifidobacterium</taxon>
    </lineage>
</organism>
<evidence type="ECO:0000256" key="4">
    <source>
        <dbReference type="ARBA" id="ARBA00022705"/>
    </source>
</evidence>
<protein>
    <recommendedName>
        <fullName evidence="1">DNA-directed DNA polymerase</fullName>
        <ecNumber evidence="1">2.7.7.7</ecNumber>
    </recommendedName>
</protein>
<dbReference type="InterPro" id="IPR048466">
    <property type="entry name" value="DNA_pol3_delta-like_C"/>
</dbReference>
<dbReference type="eggNOG" id="COG1466">
    <property type="taxonomic scope" value="Bacteria"/>
</dbReference>
<name>A0A086Z0A9_9BIFI</name>
<dbReference type="Proteomes" id="UP000029015">
    <property type="component" value="Unassembled WGS sequence"/>
</dbReference>
<dbReference type="GO" id="GO:0006261">
    <property type="term" value="P:DNA-templated DNA replication"/>
    <property type="evidence" value="ECO:0007669"/>
    <property type="project" value="TreeGrafter"/>
</dbReference>
<dbReference type="RefSeq" id="WP_033503456.1">
    <property type="nucleotide sequence ID" value="NZ_CP011786.1"/>
</dbReference>
<evidence type="ECO:0000256" key="5">
    <source>
        <dbReference type="ARBA" id="ARBA00022932"/>
    </source>
</evidence>
<dbReference type="InterPro" id="IPR027417">
    <property type="entry name" value="P-loop_NTPase"/>
</dbReference>
<dbReference type="SUPFAM" id="SSF48019">
    <property type="entry name" value="post-AAA+ oligomerization domain-like"/>
    <property type="match status" value="1"/>
</dbReference>
<dbReference type="KEGG" id="bact:AB656_01920"/>
<dbReference type="PANTHER" id="PTHR34388:SF1">
    <property type="entry name" value="DNA POLYMERASE III SUBUNIT DELTA"/>
    <property type="match status" value="1"/>
</dbReference>
<evidence type="ECO:0000256" key="6">
    <source>
        <dbReference type="ARBA" id="ARBA00034754"/>
    </source>
</evidence>
<sequence length="326" mass="34964">MTQDQSAVWPFTILTGGDAFLADRAMRSLRDQAKAVRSQAEVVELDAGQCDAYAFDEAISPSLLSEAGVVLVNNLDDARDALGEAMVAFCAQAVKDPESDSVVICRHSGGNKGRRLLAALDKAGARKEQVPNLKRADDKLGFVLDEFKRRGRRLEPQAAQLLVSVLGDRTAELAAMCEQLCFDFDQDPLTLAVVQEYLTDDPQAGSFLIAELAMGGNGAQAIVAMREALRQGVDALAMIGALAFKVRLLAKVAALDAGKIDQSQVGAPPWQVRQVRRQLKSWTSSSLARAIEALAQADERRKGVGGDPGYAVERALRVVASKGKEA</sequence>
<proteinExistence type="inferred from homology"/>
<keyword evidence="3" id="KW-0548">Nucleotidyltransferase</keyword>
<reference evidence="9 10" key="1">
    <citation type="submission" date="2014-03" db="EMBL/GenBank/DDBJ databases">
        <title>Genomics of Bifidobacteria.</title>
        <authorList>
            <person name="Ventura M."/>
            <person name="Milani C."/>
            <person name="Lugli G.A."/>
        </authorList>
    </citation>
    <scope>NUCLEOTIDE SEQUENCE [LARGE SCALE GENOMIC DNA]</scope>
    <source>
        <strain evidence="9 10">DSM 22766</strain>
    </source>
</reference>
<evidence type="ECO:0000256" key="7">
    <source>
        <dbReference type="ARBA" id="ARBA00049244"/>
    </source>
</evidence>
<keyword evidence="10" id="KW-1185">Reference proteome</keyword>
<dbReference type="AlphaFoldDB" id="A0A086Z0A9"/>
<dbReference type="NCBIfam" id="TIGR01128">
    <property type="entry name" value="holA"/>
    <property type="match status" value="1"/>
</dbReference>
<dbReference type="Pfam" id="PF21694">
    <property type="entry name" value="DNA_pol3_delta_C"/>
    <property type="match status" value="1"/>
</dbReference>
<accession>A0A086Z0A9</accession>
<evidence type="ECO:0000256" key="3">
    <source>
        <dbReference type="ARBA" id="ARBA00022695"/>
    </source>
</evidence>
<dbReference type="EMBL" id="JGYK01000001">
    <property type="protein sequence ID" value="KFI39959.1"/>
    <property type="molecule type" value="Genomic_DNA"/>
</dbReference>
<dbReference type="GO" id="GO:0003677">
    <property type="term" value="F:DNA binding"/>
    <property type="evidence" value="ECO:0007669"/>
    <property type="project" value="InterPro"/>
</dbReference>
<evidence type="ECO:0000256" key="1">
    <source>
        <dbReference type="ARBA" id="ARBA00012417"/>
    </source>
</evidence>
<evidence type="ECO:0000313" key="9">
    <source>
        <dbReference type="EMBL" id="KFI39959.1"/>
    </source>
</evidence>
<keyword evidence="5" id="KW-0239">DNA-directed DNA polymerase</keyword>
<comment type="catalytic activity">
    <reaction evidence="7">
        <text>DNA(n) + a 2'-deoxyribonucleoside 5'-triphosphate = DNA(n+1) + diphosphate</text>
        <dbReference type="Rhea" id="RHEA:22508"/>
        <dbReference type="Rhea" id="RHEA-COMP:17339"/>
        <dbReference type="Rhea" id="RHEA-COMP:17340"/>
        <dbReference type="ChEBI" id="CHEBI:33019"/>
        <dbReference type="ChEBI" id="CHEBI:61560"/>
        <dbReference type="ChEBI" id="CHEBI:173112"/>
        <dbReference type="EC" id="2.7.7.7"/>
    </reaction>
</comment>
<dbReference type="GO" id="GO:0009360">
    <property type="term" value="C:DNA polymerase III complex"/>
    <property type="evidence" value="ECO:0007669"/>
    <property type="project" value="TreeGrafter"/>
</dbReference>
<keyword evidence="4" id="KW-0235">DNA replication</keyword>
<comment type="similarity">
    <text evidence="6">Belongs to the DNA polymerase HolA subunit family.</text>
</comment>
<dbReference type="InterPro" id="IPR008921">
    <property type="entry name" value="DNA_pol3_clamp-load_cplx_C"/>
</dbReference>
<dbReference type="Gene3D" id="1.20.272.10">
    <property type="match status" value="1"/>
</dbReference>
<evidence type="ECO:0000313" key="10">
    <source>
        <dbReference type="Proteomes" id="UP000029015"/>
    </source>
</evidence>
<dbReference type="GO" id="GO:0003887">
    <property type="term" value="F:DNA-directed DNA polymerase activity"/>
    <property type="evidence" value="ECO:0007669"/>
    <property type="project" value="UniProtKB-KW"/>
</dbReference>